<dbReference type="InterPro" id="IPR015919">
    <property type="entry name" value="Cadherin-like_sf"/>
</dbReference>
<reference evidence="3" key="1">
    <citation type="submission" date="2019-05" db="EMBL/GenBank/DDBJ databases">
        <title>Annotation for the trematode Fasciolopsis buski.</title>
        <authorList>
            <person name="Choi Y.-J."/>
        </authorList>
    </citation>
    <scope>NUCLEOTIDE SEQUENCE</scope>
    <source>
        <strain evidence="3">HT</strain>
        <tissue evidence="3">Whole worm</tissue>
    </source>
</reference>
<evidence type="ECO:0000259" key="2">
    <source>
        <dbReference type="PROSITE" id="PS50268"/>
    </source>
</evidence>
<dbReference type="GO" id="GO:0016020">
    <property type="term" value="C:membrane"/>
    <property type="evidence" value="ECO:0007669"/>
    <property type="project" value="InterPro"/>
</dbReference>
<dbReference type="Gene3D" id="2.60.40.60">
    <property type="entry name" value="Cadherins"/>
    <property type="match status" value="1"/>
</dbReference>
<dbReference type="InterPro" id="IPR002126">
    <property type="entry name" value="Cadherin-like_dom"/>
</dbReference>
<proteinExistence type="predicted"/>
<dbReference type="GO" id="GO:0005509">
    <property type="term" value="F:calcium ion binding"/>
    <property type="evidence" value="ECO:0007669"/>
    <property type="project" value="UniProtKB-UniRule"/>
</dbReference>
<keyword evidence="1" id="KW-0106">Calcium</keyword>
<comment type="caution">
    <text evidence="3">The sequence shown here is derived from an EMBL/GenBank/DDBJ whole genome shotgun (WGS) entry which is preliminary data.</text>
</comment>
<dbReference type="AlphaFoldDB" id="A0A8E0RVF5"/>
<evidence type="ECO:0000256" key="1">
    <source>
        <dbReference type="PROSITE-ProRule" id="PRU00043"/>
    </source>
</evidence>
<sequence>MLASSKSQITWNFDSDPGSIFHGYIIEKNQEISVYPPLHVQLAPGSKLCHLHLLPTATHSVPKFVSTEILDAERGYAKLVLNESALYEERLRGEYATETGVFHLKVVGEDCNHPHHRTKPWAINLLLVPTEKPVWSERQYSFQVDSNLPAGGVVGKVTAYAALDPERGLENRLGDDTGMCNYAINHPDNNLFDINGHGVIRSRIPLERHSGKRFSINVTAFDCHIPVPRRATVAVSVFVRSNCTIEWNGKY</sequence>
<dbReference type="Proteomes" id="UP000728185">
    <property type="component" value="Unassembled WGS sequence"/>
</dbReference>
<dbReference type="CDD" id="cd11304">
    <property type="entry name" value="Cadherin_repeat"/>
    <property type="match status" value="1"/>
</dbReference>
<dbReference type="OrthoDB" id="10012272at2759"/>
<dbReference type="SUPFAM" id="SSF49313">
    <property type="entry name" value="Cadherin-like"/>
    <property type="match status" value="1"/>
</dbReference>
<gene>
    <name evidence="3" type="ORF">FBUS_07140</name>
</gene>
<accession>A0A8E0RVF5</accession>
<evidence type="ECO:0000313" key="4">
    <source>
        <dbReference type="Proteomes" id="UP000728185"/>
    </source>
</evidence>
<evidence type="ECO:0000313" key="3">
    <source>
        <dbReference type="EMBL" id="KAA0188866.1"/>
    </source>
</evidence>
<protein>
    <submittedName>
        <fullName evidence="3">Calsyntenin-1</fullName>
    </submittedName>
</protein>
<organism evidence="3 4">
    <name type="scientific">Fasciolopsis buskii</name>
    <dbReference type="NCBI Taxonomy" id="27845"/>
    <lineage>
        <taxon>Eukaryota</taxon>
        <taxon>Metazoa</taxon>
        <taxon>Spiralia</taxon>
        <taxon>Lophotrochozoa</taxon>
        <taxon>Platyhelminthes</taxon>
        <taxon>Trematoda</taxon>
        <taxon>Digenea</taxon>
        <taxon>Plagiorchiida</taxon>
        <taxon>Echinostomata</taxon>
        <taxon>Echinostomatoidea</taxon>
        <taxon>Fasciolidae</taxon>
        <taxon>Fasciolopsis</taxon>
    </lineage>
</organism>
<dbReference type="EMBL" id="LUCM01008152">
    <property type="protein sequence ID" value="KAA0188866.1"/>
    <property type="molecule type" value="Genomic_DNA"/>
</dbReference>
<dbReference type="PROSITE" id="PS50268">
    <property type="entry name" value="CADHERIN_2"/>
    <property type="match status" value="1"/>
</dbReference>
<keyword evidence="4" id="KW-1185">Reference proteome</keyword>
<name>A0A8E0RVF5_9TREM</name>
<dbReference type="GO" id="GO:0007156">
    <property type="term" value="P:homophilic cell adhesion via plasma membrane adhesion molecules"/>
    <property type="evidence" value="ECO:0007669"/>
    <property type="project" value="InterPro"/>
</dbReference>
<feature type="domain" description="Cadherin" evidence="2">
    <location>
        <begin position="136"/>
        <end position="239"/>
    </location>
</feature>